<evidence type="ECO:0000313" key="8">
    <source>
        <dbReference type="Ensembl" id="ENSLCAP00010010760.1"/>
    </source>
</evidence>
<evidence type="ECO:0000256" key="4">
    <source>
        <dbReference type="SAM" id="MobiDB-lite"/>
    </source>
</evidence>
<feature type="domain" description="Trs120/TRAPPC9 TPR region" evidence="6">
    <location>
        <begin position="364"/>
        <end position="508"/>
    </location>
</feature>
<feature type="domain" description="Trs120/TRAPPC9 first Ig-like" evidence="7">
    <location>
        <begin position="605"/>
        <end position="679"/>
    </location>
</feature>
<gene>
    <name evidence="8" type="primary">TRAPPC9</name>
</gene>
<evidence type="ECO:0000259" key="6">
    <source>
        <dbReference type="Pfam" id="PF26251"/>
    </source>
</evidence>
<keyword evidence="3" id="KW-0333">Golgi apparatus</keyword>
<sequence>MSVPDYMQCAEDHQTVLVVVQPVGIVPEDQFFKIYKRIASVSQVSIRDSQRLLYIRYRHHYLPENNEWGDFQTHRKVVGLIAITTCGSAKEWPQTAERFHGQKEVYSATLYDSRLLVFGLQGEIAEQQRTDVAFYPSFEDCSDVEKRVEDFVESIFIVLESKRLDRATDKSGDKIPLLCVPFEKKDFVGLDTDSRHYKKRCQGRMRKHVGDLCLQASMLQDALVHYHMAVELLRGVNDFLWLGAALEGLCSASVIFHYPGGTAGKTAGRKPSISQPADAGKRHRPGAQEVLIDPGALTANGISADTSTEIGRAKNCLSPEDIIEKYKEAISYYGKYKNAGVIELEACVKAVRVLAIQKRAREASEFLQNAVYINLGQLSEEEKIQRYSILSELYELIGFHRKSAFFKRVAAMQCVAPTIPEPGWRACYKLLLETLPGYSLSLDPKDFSKGTHRGWAAVQMRLLHELVYASRRMGNPGLSVRHLSFLLQTMLDFLSDQEKKEVTQSLENYTSKCPGGMEVITLPDGLKLPPVPFTKLPIVRIFFQVPPVSGFVIYSFIVFCPTGSCSLMAYFPQLINYKWVLIPLTSHSNVFMSFFFCPFPDFQWVQGDVCEVQLMVYNPMPYELRVENMGLLTSGVEFESLPAALSLPAESGLYPVTLVGVPRTAGNITVNGYHTSVFGVTSDCGCLVEVVPSLPRLQLSTSLPRSAHTPQPMSKEELSSTVSVQLFNGETQQLTITLENIGSEDIETLELTSKIVSTKEFLSWELDEPLSHLPLKHGQAVTLTVNIKVKLDFSGQENLLQDLNDDGISVTGLPISSPLRQVLKPRPETKPVSSESGKAEYSHIKTLEAVLNFKYSGGAGKVEGYYRELSLGVHVDVEPSVFFTRVSTLPATSTRQCHLLLDIFNPTEHELTVSAKNNQDLVLHASECQR</sequence>
<evidence type="ECO:0000256" key="1">
    <source>
        <dbReference type="ARBA" id="ARBA00004555"/>
    </source>
</evidence>
<reference evidence="8" key="3">
    <citation type="submission" date="2025-09" db="UniProtKB">
        <authorList>
            <consortium name="Ensembl"/>
        </authorList>
    </citation>
    <scope>IDENTIFICATION</scope>
</reference>
<reference evidence="9" key="1">
    <citation type="submission" date="2015-09" db="EMBL/GenBank/DDBJ databases">
        <authorList>
            <person name="Sai Rama Sridatta P."/>
        </authorList>
    </citation>
    <scope>NUCLEOTIDE SEQUENCE [LARGE SCALE GENOMIC DNA]</scope>
</reference>
<dbReference type="InterPro" id="IPR058563">
    <property type="entry name" value="Trs120_TRAPPC9_N"/>
</dbReference>
<organism evidence="8 9">
    <name type="scientific">Lates calcarifer</name>
    <name type="common">Barramundi</name>
    <name type="synonym">Holocentrus calcarifer</name>
    <dbReference type="NCBI Taxonomy" id="8187"/>
    <lineage>
        <taxon>Eukaryota</taxon>
        <taxon>Metazoa</taxon>
        <taxon>Chordata</taxon>
        <taxon>Craniata</taxon>
        <taxon>Vertebrata</taxon>
        <taxon>Euteleostomi</taxon>
        <taxon>Actinopterygii</taxon>
        <taxon>Neopterygii</taxon>
        <taxon>Teleostei</taxon>
        <taxon>Neoteleostei</taxon>
        <taxon>Acanthomorphata</taxon>
        <taxon>Carangaria</taxon>
        <taxon>Carangaria incertae sedis</taxon>
        <taxon>Centropomidae</taxon>
        <taxon>Lates</taxon>
    </lineage>
</organism>
<proteinExistence type="inferred from homology"/>
<dbReference type="Pfam" id="PF26251">
    <property type="entry name" value="TPR_TRAPPC9-Trs120"/>
    <property type="match status" value="1"/>
</dbReference>
<dbReference type="PANTHER" id="PTHR21512">
    <property type="entry name" value="TRAFFICKING PROTEIN PARTICLE COMPLEX SUBUNIT 9"/>
    <property type="match status" value="1"/>
</dbReference>
<evidence type="ECO:0000259" key="7">
    <source>
        <dbReference type="Pfam" id="PF26254"/>
    </source>
</evidence>
<keyword evidence="9" id="KW-1185">Reference proteome</keyword>
<evidence type="ECO:0000256" key="3">
    <source>
        <dbReference type="ARBA" id="ARBA00023034"/>
    </source>
</evidence>
<dbReference type="InterPro" id="IPR013935">
    <property type="entry name" value="Trs120_TRAPPC9"/>
</dbReference>
<dbReference type="InterPro" id="IPR058564">
    <property type="entry name" value="TPR_TRAPPC9_Trs120"/>
</dbReference>
<dbReference type="Pfam" id="PF08626">
    <property type="entry name" value="TRAPPC9-Trs120"/>
    <property type="match status" value="1"/>
</dbReference>
<dbReference type="GeneTree" id="ENSGT00390000006486"/>
<dbReference type="GO" id="GO:0005802">
    <property type="term" value="C:trans-Golgi network"/>
    <property type="evidence" value="ECO:0007669"/>
    <property type="project" value="TreeGrafter"/>
</dbReference>
<accession>A0A4W6CGJ3</accession>
<comment type="similarity">
    <text evidence="2">Belongs to the NIBP family.</text>
</comment>
<dbReference type="Pfam" id="PF26254">
    <property type="entry name" value="Ig_TRAPPC9-Trs120_1st"/>
    <property type="match status" value="1"/>
</dbReference>
<protein>
    <submittedName>
        <fullName evidence="8">Trafficking protein particle complex subunit 9</fullName>
    </submittedName>
</protein>
<name>A0A4W6CGJ3_LATCA</name>
<dbReference type="Proteomes" id="UP000314980">
    <property type="component" value="Unassembled WGS sequence"/>
</dbReference>
<feature type="domain" description="Trs120/TRAPPC9 N-terminal" evidence="5">
    <location>
        <begin position="186"/>
        <end position="259"/>
    </location>
</feature>
<evidence type="ECO:0000313" key="9">
    <source>
        <dbReference type="Proteomes" id="UP000314980"/>
    </source>
</evidence>
<dbReference type="InterPro" id="IPR058565">
    <property type="entry name" value="Ig_TRAPPC9_Trs120_1st"/>
</dbReference>
<evidence type="ECO:0000259" key="5">
    <source>
        <dbReference type="Pfam" id="PF08626"/>
    </source>
</evidence>
<evidence type="ECO:0000256" key="2">
    <source>
        <dbReference type="ARBA" id="ARBA00008459"/>
    </source>
</evidence>
<reference evidence="8" key="2">
    <citation type="submission" date="2025-08" db="UniProtKB">
        <authorList>
            <consortium name="Ensembl"/>
        </authorList>
    </citation>
    <scope>IDENTIFICATION</scope>
</reference>
<dbReference type="PANTHER" id="PTHR21512:SF5">
    <property type="entry name" value="TRAFFICKING PROTEIN PARTICLE COMPLEX SUBUNIT 9"/>
    <property type="match status" value="1"/>
</dbReference>
<comment type="subcellular location">
    <subcellularLocation>
        <location evidence="1">Golgi apparatus</location>
    </subcellularLocation>
</comment>
<feature type="region of interest" description="Disordered" evidence="4">
    <location>
        <begin position="265"/>
        <end position="284"/>
    </location>
</feature>
<dbReference type="AlphaFoldDB" id="A0A4W6CGJ3"/>
<dbReference type="Ensembl" id="ENSLCAT00010010992.1">
    <property type="protein sequence ID" value="ENSLCAP00010010760.1"/>
    <property type="gene ID" value="ENSLCAG00010005123.1"/>
</dbReference>